<dbReference type="KEGG" id="htu:Htur_1009"/>
<dbReference type="HOGENOM" id="CLU_027480_4_2_2"/>
<gene>
    <name evidence="3" type="ordered locus">Htur_1009</name>
</gene>
<evidence type="ECO:0000259" key="2">
    <source>
        <dbReference type="Pfam" id="PF13360"/>
    </source>
</evidence>
<dbReference type="AlphaFoldDB" id="D2RYK2"/>
<dbReference type="InterPro" id="IPR002372">
    <property type="entry name" value="PQQ_rpt_dom"/>
</dbReference>
<dbReference type="SUPFAM" id="SSF50998">
    <property type="entry name" value="Quinoprotein alcohol dehydrogenase-like"/>
    <property type="match status" value="2"/>
</dbReference>
<reference evidence="3 4" key="1">
    <citation type="journal article" date="2010" name="Stand. Genomic Sci.">
        <title>Complete genome sequence of Haloterrigena turkmenica type strain (4k).</title>
        <authorList>
            <person name="Saunders E."/>
            <person name="Tindall B.J."/>
            <person name="Fahnrich R."/>
            <person name="Lapidus A."/>
            <person name="Copeland A."/>
            <person name="Del Rio T.G."/>
            <person name="Lucas S."/>
            <person name="Chen F."/>
            <person name="Tice H."/>
            <person name="Cheng J.F."/>
            <person name="Han C."/>
            <person name="Detter J.C."/>
            <person name="Bruce D."/>
            <person name="Goodwin L."/>
            <person name="Chain P."/>
            <person name="Pitluck S."/>
            <person name="Pati A."/>
            <person name="Ivanova N."/>
            <person name="Mavromatis K."/>
            <person name="Chen A."/>
            <person name="Palaniappan K."/>
            <person name="Land M."/>
            <person name="Hauser L."/>
            <person name="Chang Y.J."/>
            <person name="Jeffries C.D."/>
            <person name="Brettin T."/>
            <person name="Rohde M."/>
            <person name="Goker M."/>
            <person name="Bristow J."/>
            <person name="Eisen J.A."/>
            <person name="Markowitz V."/>
            <person name="Hugenholtz P."/>
            <person name="Klenk H.P."/>
            <person name="Kyrpides N.C."/>
        </authorList>
    </citation>
    <scope>NUCLEOTIDE SEQUENCE [LARGE SCALE GENOMIC DNA]</scope>
    <source>
        <strain evidence="4">ATCC 51198 / DSM 5511 / JCM 9101 / NCIMB 13204 / VKM B-1734 / 4k</strain>
    </source>
</reference>
<evidence type="ECO:0000256" key="1">
    <source>
        <dbReference type="SAM" id="MobiDB-lite"/>
    </source>
</evidence>
<dbReference type="SMART" id="SM00564">
    <property type="entry name" value="PQQ"/>
    <property type="match status" value="7"/>
</dbReference>
<dbReference type="Gene3D" id="2.40.128.630">
    <property type="match status" value="1"/>
</dbReference>
<dbReference type="Pfam" id="PF13360">
    <property type="entry name" value="PQQ_2"/>
    <property type="match status" value="2"/>
</dbReference>
<evidence type="ECO:0000313" key="3">
    <source>
        <dbReference type="EMBL" id="ADB59903.1"/>
    </source>
</evidence>
<dbReference type="InterPro" id="IPR011047">
    <property type="entry name" value="Quinoprotein_ADH-like_sf"/>
</dbReference>
<sequence length="438" mass="45991">MNFMRRIRCGDRGRRDLLSAAGIALTTGLAGCLGALEEDDDENENGNGRDGDSEPDGDSTEAAELRETLAAADPYRMHQYGPGHVGNAGDDGPTADVDAVWTFRKGDDDEYYEIGTPAVVDGTVYVPETHSVGDDGAETVVYAVDGATGEVEWEWPYPRGTTFGSTVVAEGAVVLGLGGSVVALEADAGTERWRLERDFSDSVTVADGTVYAINTTYADPPTLVAIDLETGRERWTVPLADGAVFWPTPPAVVDETVYQGGVELTALSAADGEQLWSKDFGNAVTGPPTVTDDACYVPLGDGTVAALDRDGTKRWRQPVEYGGRGSGMEFVTSPAVADGSLYVTNAFQLTALDAETGSAHWTTETGGDRSPVVADGAVYTSGLNAVEAYDRTDGSPLWRYRTDATSSSGEKLAPVVGGTVFFPSGGLHALRGADATSD</sequence>
<feature type="region of interest" description="Disordered" evidence="1">
    <location>
        <begin position="37"/>
        <end position="61"/>
    </location>
</feature>
<dbReference type="EMBL" id="CP001860">
    <property type="protein sequence ID" value="ADB59903.1"/>
    <property type="molecule type" value="Genomic_DNA"/>
</dbReference>
<evidence type="ECO:0000313" key="4">
    <source>
        <dbReference type="Proteomes" id="UP000001903"/>
    </source>
</evidence>
<dbReference type="Gene3D" id="2.130.10.10">
    <property type="entry name" value="YVTN repeat-like/Quinoprotein amine dehydrogenase"/>
    <property type="match status" value="1"/>
</dbReference>
<accession>D2RYK2</accession>
<name>D2RYK2_HALTV</name>
<dbReference type="PROSITE" id="PS51257">
    <property type="entry name" value="PROKAR_LIPOPROTEIN"/>
    <property type="match status" value="1"/>
</dbReference>
<keyword evidence="4" id="KW-1185">Reference proteome</keyword>
<dbReference type="Gene3D" id="2.40.10.480">
    <property type="match status" value="1"/>
</dbReference>
<feature type="domain" description="Pyrrolo-quinoline quinone repeat" evidence="2">
    <location>
        <begin position="179"/>
        <end position="258"/>
    </location>
</feature>
<dbReference type="InterPro" id="IPR018391">
    <property type="entry name" value="PQQ_b-propeller_rpt"/>
</dbReference>
<organism evidence="3 4">
    <name type="scientific">Haloterrigena turkmenica (strain ATCC 51198 / DSM 5511 / JCM 9101 / NCIMB 13204 / VKM B-1734 / 4k)</name>
    <name type="common">Halococcus turkmenicus</name>
    <dbReference type="NCBI Taxonomy" id="543526"/>
    <lineage>
        <taxon>Archaea</taxon>
        <taxon>Methanobacteriati</taxon>
        <taxon>Methanobacteriota</taxon>
        <taxon>Stenosarchaea group</taxon>
        <taxon>Halobacteria</taxon>
        <taxon>Halobacteriales</taxon>
        <taxon>Natrialbaceae</taxon>
        <taxon>Haloterrigena</taxon>
    </lineage>
</organism>
<dbReference type="Proteomes" id="UP000001903">
    <property type="component" value="Chromosome"/>
</dbReference>
<dbReference type="eggNOG" id="arCOG02482">
    <property type="taxonomic scope" value="Archaea"/>
</dbReference>
<proteinExistence type="predicted"/>
<feature type="domain" description="Pyrrolo-quinoline quinone repeat" evidence="2">
    <location>
        <begin position="301"/>
        <end position="433"/>
    </location>
</feature>
<dbReference type="PANTHER" id="PTHR34512:SF30">
    <property type="entry name" value="OUTER MEMBRANE PROTEIN ASSEMBLY FACTOR BAMB"/>
    <property type="match status" value="1"/>
</dbReference>
<protein>
    <submittedName>
        <fullName evidence="3">Pyrrolo-quinoline quinone beta-propeller repeat protein</fullName>
    </submittedName>
</protein>
<dbReference type="InterPro" id="IPR015943">
    <property type="entry name" value="WD40/YVTN_repeat-like_dom_sf"/>
</dbReference>
<dbReference type="PANTHER" id="PTHR34512">
    <property type="entry name" value="CELL SURFACE PROTEIN"/>
    <property type="match status" value="1"/>
</dbReference>